<name>A0A392QMP4_9FABA</name>
<dbReference type="AlphaFoldDB" id="A0A392QMP4"/>
<dbReference type="Gene3D" id="1.10.238.10">
    <property type="entry name" value="EF-hand"/>
    <property type="match status" value="1"/>
</dbReference>
<dbReference type="EMBL" id="LXQA010143597">
    <property type="protein sequence ID" value="MCI24796.1"/>
    <property type="molecule type" value="Genomic_DNA"/>
</dbReference>
<accession>A0A392QMP4</accession>
<dbReference type="InterPro" id="IPR011992">
    <property type="entry name" value="EF-hand-dom_pair"/>
</dbReference>
<proteinExistence type="predicted"/>
<reference evidence="1 2" key="1">
    <citation type="journal article" date="2018" name="Front. Plant Sci.">
        <title>Red Clover (Trifolium pratense) and Zigzag Clover (T. medium) - A Picture of Genomic Similarities and Differences.</title>
        <authorList>
            <person name="Dluhosova J."/>
            <person name="Istvanek J."/>
            <person name="Nedelnik J."/>
            <person name="Repkova J."/>
        </authorList>
    </citation>
    <scope>NUCLEOTIDE SEQUENCE [LARGE SCALE GENOMIC DNA]</scope>
    <source>
        <strain evidence="2">cv. 10/8</strain>
        <tissue evidence="1">Leaf</tissue>
    </source>
</reference>
<sequence>MISSAQLKLCIEVFSEKLSAEEAKMILYALALNPDGQIGFDSFMMIMKRFYKCKANGLRDAFIGNPTNVYVVRNMDESAGGSVSSHTYK</sequence>
<dbReference type="Proteomes" id="UP000265520">
    <property type="component" value="Unassembled WGS sequence"/>
</dbReference>
<evidence type="ECO:0000313" key="1">
    <source>
        <dbReference type="EMBL" id="MCI24796.1"/>
    </source>
</evidence>
<organism evidence="1 2">
    <name type="scientific">Trifolium medium</name>
    <dbReference type="NCBI Taxonomy" id="97028"/>
    <lineage>
        <taxon>Eukaryota</taxon>
        <taxon>Viridiplantae</taxon>
        <taxon>Streptophyta</taxon>
        <taxon>Embryophyta</taxon>
        <taxon>Tracheophyta</taxon>
        <taxon>Spermatophyta</taxon>
        <taxon>Magnoliopsida</taxon>
        <taxon>eudicotyledons</taxon>
        <taxon>Gunneridae</taxon>
        <taxon>Pentapetalae</taxon>
        <taxon>rosids</taxon>
        <taxon>fabids</taxon>
        <taxon>Fabales</taxon>
        <taxon>Fabaceae</taxon>
        <taxon>Papilionoideae</taxon>
        <taxon>50 kb inversion clade</taxon>
        <taxon>NPAAA clade</taxon>
        <taxon>Hologalegina</taxon>
        <taxon>IRL clade</taxon>
        <taxon>Trifolieae</taxon>
        <taxon>Trifolium</taxon>
    </lineage>
</organism>
<feature type="non-terminal residue" evidence="1">
    <location>
        <position position="89"/>
    </location>
</feature>
<evidence type="ECO:0000313" key="2">
    <source>
        <dbReference type="Proteomes" id="UP000265520"/>
    </source>
</evidence>
<dbReference type="SUPFAM" id="SSF47473">
    <property type="entry name" value="EF-hand"/>
    <property type="match status" value="1"/>
</dbReference>
<comment type="caution">
    <text evidence="1">The sequence shown here is derived from an EMBL/GenBank/DDBJ whole genome shotgun (WGS) entry which is preliminary data.</text>
</comment>
<protein>
    <submittedName>
        <fullName evidence="1">Calcium-binding protein CML38</fullName>
    </submittedName>
</protein>
<keyword evidence="2" id="KW-1185">Reference proteome</keyword>